<evidence type="ECO:0000256" key="1">
    <source>
        <dbReference type="ARBA" id="ARBA00006484"/>
    </source>
</evidence>
<keyword evidence="5" id="KW-1185">Reference proteome</keyword>
<evidence type="ECO:0000313" key="5">
    <source>
        <dbReference type="Proteomes" id="UP000238954"/>
    </source>
</evidence>
<dbReference type="InterPro" id="IPR002347">
    <property type="entry name" value="SDR_fam"/>
</dbReference>
<proteinExistence type="inferred from homology"/>
<dbReference type="RefSeq" id="WP_105997774.1">
    <property type="nucleotide sequence ID" value="NZ_CM009578.1"/>
</dbReference>
<dbReference type="EMBL" id="PHFW01000002">
    <property type="protein sequence ID" value="PQM27515.1"/>
    <property type="molecule type" value="Genomic_DNA"/>
</dbReference>
<dbReference type="InterPro" id="IPR036291">
    <property type="entry name" value="NAD(P)-bd_dom_sf"/>
</dbReference>
<dbReference type="Proteomes" id="UP000238954">
    <property type="component" value="Chromosome"/>
</dbReference>
<dbReference type="AlphaFoldDB" id="A0A2S8B540"/>
<dbReference type="PRINTS" id="PR00081">
    <property type="entry name" value="GDHRDH"/>
</dbReference>
<gene>
    <name evidence="4" type="ORF">CVO77_02705</name>
</gene>
<sequence length="289" mass="30761">MDDFSGRVAVVTGGASGVGKCLCADLARAGAHVVIADIDPARLEAVRAEIDALGSGQVLAIACDVTKEASVRALADQVFGQFDTVHILFNNAGVGLGEAQRKIWTLPISDWRWGIDVNVLGVIHGIAAFVPRMIDAGQEGVIVNTSSTNGGLRSLPNTPIYAATKAAVTSISEVLHQQLLREGGKLRAATLFPGPHTVNTGIMASGEVRPADYVENEAQTKVAYRTMEDLVRTTGLKLQLTEPEEVSAFALDGIRAGRFWLLPESEENDVLIAARTEQILARQNPPSAW</sequence>
<keyword evidence="2" id="KW-0560">Oxidoreductase</keyword>
<evidence type="ECO:0000313" key="4">
    <source>
        <dbReference type="EMBL" id="PQM27515.1"/>
    </source>
</evidence>
<dbReference type="CDD" id="cd05233">
    <property type="entry name" value="SDR_c"/>
    <property type="match status" value="1"/>
</dbReference>
<dbReference type="Gene3D" id="3.40.50.720">
    <property type="entry name" value="NAD(P)-binding Rossmann-like Domain"/>
    <property type="match status" value="1"/>
</dbReference>
<evidence type="ECO:0000256" key="2">
    <source>
        <dbReference type="ARBA" id="ARBA00023002"/>
    </source>
</evidence>
<dbReference type="PANTHER" id="PTHR24321:SF8">
    <property type="entry name" value="ESTRADIOL 17-BETA-DEHYDROGENASE 8-RELATED"/>
    <property type="match status" value="1"/>
</dbReference>
<comment type="caution">
    <text evidence="4">The sequence shown here is derived from an EMBL/GenBank/DDBJ whole genome shotgun (WGS) entry which is preliminary data.</text>
</comment>
<accession>A0A2S8B540</accession>
<dbReference type="GO" id="GO:0016491">
    <property type="term" value="F:oxidoreductase activity"/>
    <property type="evidence" value="ECO:0007669"/>
    <property type="project" value="UniProtKB-KW"/>
</dbReference>
<organism evidence="4 5">
    <name type="scientific">Sphingopyxis lindanitolerans</name>
    <dbReference type="NCBI Taxonomy" id="2054227"/>
    <lineage>
        <taxon>Bacteria</taxon>
        <taxon>Pseudomonadati</taxon>
        <taxon>Pseudomonadota</taxon>
        <taxon>Alphaproteobacteria</taxon>
        <taxon>Sphingomonadales</taxon>
        <taxon>Sphingomonadaceae</taxon>
        <taxon>Sphingopyxis</taxon>
    </lineage>
</organism>
<dbReference type="Pfam" id="PF00106">
    <property type="entry name" value="adh_short"/>
    <property type="match status" value="1"/>
</dbReference>
<dbReference type="PRINTS" id="PR00080">
    <property type="entry name" value="SDRFAMILY"/>
</dbReference>
<dbReference type="PANTHER" id="PTHR24321">
    <property type="entry name" value="DEHYDROGENASES, SHORT CHAIN"/>
    <property type="match status" value="1"/>
</dbReference>
<dbReference type="OrthoDB" id="7191281at2"/>
<reference evidence="5" key="1">
    <citation type="submission" date="2017-11" db="EMBL/GenBank/DDBJ databases">
        <title>The complete genome sequence of Sphingopyxis pomeranensis sp. nov. strain WS5A3p.</title>
        <authorList>
            <person name="Kaminski M.A."/>
        </authorList>
    </citation>
    <scope>NUCLEOTIDE SEQUENCE [LARGE SCALE GENOMIC DNA]</scope>
    <source>
        <strain evidence="5">WS5A3p</strain>
    </source>
</reference>
<dbReference type="SUPFAM" id="SSF51735">
    <property type="entry name" value="NAD(P)-binding Rossmann-fold domains"/>
    <property type="match status" value="1"/>
</dbReference>
<evidence type="ECO:0000256" key="3">
    <source>
        <dbReference type="RuleBase" id="RU000363"/>
    </source>
</evidence>
<name>A0A2S8B540_9SPHN</name>
<comment type="similarity">
    <text evidence="1 3">Belongs to the short-chain dehydrogenases/reductases (SDR) family.</text>
</comment>
<protein>
    <submittedName>
        <fullName evidence="4">SDR family oxidoreductase</fullName>
    </submittedName>
</protein>